<dbReference type="GO" id="GO:0051082">
    <property type="term" value="F:unfolded protein binding"/>
    <property type="evidence" value="ECO:0007669"/>
    <property type="project" value="InterPro"/>
</dbReference>
<dbReference type="PANTHER" id="PTHR20903:SF0">
    <property type="entry name" value="PREFOLDIN SUBUNIT 1"/>
    <property type="match status" value="1"/>
</dbReference>
<dbReference type="GeneID" id="59238836"/>
<gene>
    <name evidence="4" type="ORF">HG535_0H03600</name>
</gene>
<dbReference type="InterPro" id="IPR002777">
    <property type="entry name" value="PFD_beta-like"/>
</dbReference>
<accession>A0A7H9B924</accession>
<dbReference type="Proteomes" id="UP000509704">
    <property type="component" value="Chromosome 8"/>
</dbReference>
<proteinExistence type="inferred from homology"/>
<dbReference type="OrthoDB" id="2015447at2759"/>
<dbReference type="Gene3D" id="1.10.287.370">
    <property type="match status" value="1"/>
</dbReference>
<feature type="coiled-coil region" evidence="3">
    <location>
        <begin position="7"/>
        <end position="34"/>
    </location>
</feature>
<dbReference type="InterPro" id="IPR009053">
    <property type="entry name" value="Prefoldin"/>
</dbReference>
<name>A0A7H9B924_ZYGMR</name>
<keyword evidence="3" id="KW-0175">Coiled coil</keyword>
<dbReference type="RefSeq" id="XP_037146758.1">
    <property type="nucleotide sequence ID" value="XM_037290863.1"/>
</dbReference>
<reference evidence="4 5" key="1">
    <citation type="submission" date="2020-07" db="EMBL/GenBank/DDBJ databases">
        <title>The yeast mating-type switching endonuclease HO is a domesticated member of an unorthodox homing genetic element family.</title>
        <authorList>
            <person name="Coughlan A.Y."/>
            <person name="Lombardi L."/>
            <person name="Braun-Galleani S."/>
            <person name="Martos A.R."/>
            <person name="Galeote V."/>
            <person name="Bigey F."/>
            <person name="Dequin S."/>
            <person name="Byrne K.P."/>
            <person name="Wolfe K.H."/>
        </authorList>
    </citation>
    <scope>NUCLEOTIDE SEQUENCE [LARGE SCALE GENOMIC DNA]</scope>
    <source>
        <strain evidence="4 5">NRRL Y-6702</strain>
    </source>
</reference>
<dbReference type="SUPFAM" id="SSF46579">
    <property type="entry name" value="Prefoldin"/>
    <property type="match status" value="1"/>
</dbReference>
<dbReference type="Pfam" id="PF01920">
    <property type="entry name" value="Prefoldin_2"/>
    <property type="match status" value="1"/>
</dbReference>
<dbReference type="PANTHER" id="PTHR20903">
    <property type="entry name" value="PREFOLDIN SUBUNIT 1-RELATED"/>
    <property type="match status" value="1"/>
</dbReference>
<keyword evidence="5" id="KW-1185">Reference proteome</keyword>
<dbReference type="GO" id="GO:0044183">
    <property type="term" value="F:protein folding chaperone"/>
    <property type="evidence" value="ECO:0007669"/>
    <property type="project" value="TreeGrafter"/>
</dbReference>
<evidence type="ECO:0000256" key="3">
    <source>
        <dbReference type="SAM" id="Coils"/>
    </source>
</evidence>
<protein>
    <recommendedName>
        <fullName evidence="6">Prefoldin subunit 1</fullName>
    </recommendedName>
</protein>
<evidence type="ECO:0000313" key="5">
    <source>
        <dbReference type="Proteomes" id="UP000509704"/>
    </source>
</evidence>
<comment type="similarity">
    <text evidence="1">Belongs to the prefoldin subunit beta family.</text>
</comment>
<dbReference type="EMBL" id="CP058611">
    <property type="protein sequence ID" value="QLG75033.1"/>
    <property type="molecule type" value="Genomic_DNA"/>
</dbReference>
<dbReference type="KEGG" id="zmk:HG535_0H03600"/>
<sequence>MSVSPIIQELTSNLRSSKAQLNVVTQQLDRLERQDMLAKVTATELESYPVDKVWRSCGKAFILQDKSKYVDDLKHDEVIVKDQSKALLIKKNYLETTVEKIVMNLRAALAKK</sequence>
<dbReference type="GO" id="GO:0005737">
    <property type="term" value="C:cytoplasm"/>
    <property type="evidence" value="ECO:0007669"/>
    <property type="project" value="TreeGrafter"/>
</dbReference>
<evidence type="ECO:0000313" key="4">
    <source>
        <dbReference type="EMBL" id="QLG75033.1"/>
    </source>
</evidence>
<dbReference type="GO" id="GO:0016272">
    <property type="term" value="C:prefoldin complex"/>
    <property type="evidence" value="ECO:0007669"/>
    <property type="project" value="InterPro"/>
</dbReference>
<organism evidence="4 5">
    <name type="scientific">Zygotorulaspora mrakii</name>
    <name type="common">Zygosaccharomyces mrakii</name>
    <dbReference type="NCBI Taxonomy" id="42260"/>
    <lineage>
        <taxon>Eukaryota</taxon>
        <taxon>Fungi</taxon>
        <taxon>Dikarya</taxon>
        <taxon>Ascomycota</taxon>
        <taxon>Saccharomycotina</taxon>
        <taxon>Saccharomycetes</taxon>
        <taxon>Saccharomycetales</taxon>
        <taxon>Saccharomycetaceae</taxon>
        <taxon>Zygotorulaspora</taxon>
    </lineage>
</organism>
<keyword evidence="2" id="KW-0143">Chaperone</keyword>
<evidence type="ECO:0008006" key="6">
    <source>
        <dbReference type="Google" id="ProtNLM"/>
    </source>
</evidence>
<evidence type="ECO:0000256" key="2">
    <source>
        <dbReference type="ARBA" id="ARBA00023186"/>
    </source>
</evidence>
<evidence type="ECO:0000256" key="1">
    <source>
        <dbReference type="ARBA" id="ARBA00008045"/>
    </source>
</evidence>
<dbReference type="AlphaFoldDB" id="A0A7H9B924"/>